<sequence>MELFMLMVLQPTVWPILPCKLLRQLPHRNLVRGRGAGPSVCQILLFLRLLQFLRFIHFLWFLQFLQLLRHLKRITMLFSRHLLQPLHRNLARGRGDGPSVCKMLLSCQLLQLLKQIVHLSFRHFLHPLCMNLV</sequence>
<dbReference type="AlphaFoldDB" id="A0A0A9DJ38"/>
<protein>
    <submittedName>
        <fullName evidence="1">Uncharacterized protein</fullName>
    </submittedName>
</protein>
<organism evidence="1">
    <name type="scientific">Arundo donax</name>
    <name type="common">Giant reed</name>
    <name type="synonym">Donax arundinaceus</name>
    <dbReference type="NCBI Taxonomy" id="35708"/>
    <lineage>
        <taxon>Eukaryota</taxon>
        <taxon>Viridiplantae</taxon>
        <taxon>Streptophyta</taxon>
        <taxon>Embryophyta</taxon>
        <taxon>Tracheophyta</taxon>
        <taxon>Spermatophyta</taxon>
        <taxon>Magnoliopsida</taxon>
        <taxon>Liliopsida</taxon>
        <taxon>Poales</taxon>
        <taxon>Poaceae</taxon>
        <taxon>PACMAD clade</taxon>
        <taxon>Arundinoideae</taxon>
        <taxon>Arundineae</taxon>
        <taxon>Arundo</taxon>
    </lineage>
</organism>
<proteinExistence type="predicted"/>
<accession>A0A0A9DJ38</accession>
<name>A0A0A9DJ38_ARUDO</name>
<reference evidence="1" key="2">
    <citation type="journal article" date="2015" name="Data Brief">
        <title>Shoot transcriptome of the giant reed, Arundo donax.</title>
        <authorList>
            <person name="Barrero R.A."/>
            <person name="Guerrero F.D."/>
            <person name="Moolhuijzen P."/>
            <person name="Goolsby J.A."/>
            <person name="Tidwell J."/>
            <person name="Bellgard S.E."/>
            <person name="Bellgard M.I."/>
        </authorList>
    </citation>
    <scope>NUCLEOTIDE SEQUENCE</scope>
    <source>
        <tissue evidence="1">Shoot tissue taken approximately 20 cm above the soil surface</tissue>
    </source>
</reference>
<evidence type="ECO:0000313" key="1">
    <source>
        <dbReference type="EMBL" id="JAD83802.1"/>
    </source>
</evidence>
<dbReference type="EMBL" id="GBRH01214093">
    <property type="protein sequence ID" value="JAD83802.1"/>
    <property type="molecule type" value="Transcribed_RNA"/>
</dbReference>
<reference evidence="1" key="1">
    <citation type="submission" date="2014-09" db="EMBL/GenBank/DDBJ databases">
        <authorList>
            <person name="Magalhaes I.L.F."/>
            <person name="Oliveira U."/>
            <person name="Santos F.R."/>
            <person name="Vidigal T.H.D.A."/>
            <person name="Brescovit A.D."/>
            <person name="Santos A.J."/>
        </authorList>
    </citation>
    <scope>NUCLEOTIDE SEQUENCE</scope>
    <source>
        <tissue evidence="1">Shoot tissue taken approximately 20 cm above the soil surface</tissue>
    </source>
</reference>